<dbReference type="EMBL" id="BAAASZ010000017">
    <property type="protein sequence ID" value="GAA2438180.1"/>
    <property type="molecule type" value="Genomic_DNA"/>
</dbReference>
<proteinExistence type="predicted"/>
<gene>
    <name evidence="2" type="ORF">GCM10010405_21910</name>
</gene>
<organism evidence="2 3">
    <name type="scientific">Streptomyces macrosporus</name>
    <dbReference type="NCBI Taxonomy" id="44032"/>
    <lineage>
        <taxon>Bacteria</taxon>
        <taxon>Bacillati</taxon>
        <taxon>Actinomycetota</taxon>
        <taxon>Actinomycetes</taxon>
        <taxon>Kitasatosporales</taxon>
        <taxon>Streptomycetaceae</taxon>
        <taxon>Streptomyces</taxon>
    </lineage>
</organism>
<protein>
    <recommendedName>
        <fullName evidence="4">Ferritin-like domain-containing protein</fullName>
    </recommendedName>
</protein>
<sequence>MLWAKDLLREALDNDVSFRLLCSLAAGTEARNGRENGRIAASIPRCRRDLAPGMARHGAQQERHARLLGELPARRGLDPVAVPPEADHALLLERRGVCPAHGKLDRGEPLNERDVVAHLAHAYVAETRAAAWLAPVAERLPDDPEAVRLAREIALAKRDHLAYCREGLLCFVRAGHGAAVRWLLRESTLAEIRVHRDVGLALSAHLGHLLGWRMARSVVLEARAHAVYAREWLVDRHRTTGLVPFERPAPPVPSVRPAGTGAPGAPSASDSPPGPAATASPGA</sequence>
<dbReference type="Proteomes" id="UP001501638">
    <property type="component" value="Unassembled WGS sequence"/>
</dbReference>
<evidence type="ECO:0000256" key="1">
    <source>
        <dbReference type="SAM" id="MobiDB-lite"/>
    </source>
</evidence>
<evidence type="ECO:0000313" key="2">
    <source>
        <dbReference type="EMBL" id="GAA2438180.1"/>
    </source>
</evidence>
<reference evidence="2 3" key="1">
    <citation type="journal article" date="2019" name="Int. J. Syst. Evol. Microbiol.">
        <title>The Global Catalogue of Microorganisms (GCM) 10K type strain sequencing project: providing services to taxonomists for standard genome sequencing and annotation.</title>
        <authorList>
            <consortium name="The Broad Institute Genomics Platform"/>
            <consortium name="The Broad Institute Genome Sequencing Center for Infectious Disease"/>
            <person name="Wu L."/>
            <person name="Ma J."/>
        </authorList>
    </citation>
    <scope>NUCLEOTIDE SEQUENCE [LARGE SCALE GENOMIC DNA]</scope>
    <source>
        <strain evidence="2 3">JCM 6305</strain>
    </source>
</reference>
<feature type="compositionally biased region" description="Low complexity" evidence="1">
    <location>
        <begin position="255"/>
        <end position="283"/>
    </location>
</feature>
<keyword evidence="3" id="KW-1185">Reference proteome</keyword>
<evidence type="ECO:0000313" key="3">
    <source>
        <dbReference type="Proteomes" id="UP001501638"/>
    </source>
</evidence>
<comment type="caution">
    <text evidence="2">The sequence shown here is derived from an EMBL/GenBank/DDBJ whole genome shotgun (WGS) entry which is preliminary data.</text>
</comment>
<accession>A0ABN3JRK7</accession>
<feature type="region of interest" description="Disordered" evidence="1">
    <location>
        <begin position="244"/>
        <end position="283"/>
    </location>
</feature>
<dbReference type="RefSeq" id="WP_344321999.1">
    <property type="nucleotide sequence ID" value="NZ_BAAASZ010000017.1"/>
</dbReference>
<evidence type="ECO:0008006" key="4">
    <source>
        <dbReference type="Google" id="ProtNLM"/>
    </source>
</evidence>
<name>A0ABN3JRK7_9ACTN</name>